<organism evidence="2 3">
    <name type="scientific">Hydnum rufescens UP504</name>
    <dbReference type="NCBI Taxonomy" id="1448309"/>
    <lineage>
        <taxon>Eukaryota</taxon>
        <taxon>Fungi</taxon>
        <taxon>Dikarya</taxon>
        <taxon>Basidiomycota</taxon>
        <taxon>Agaricomycotina</taxon>
        <taxon>Agaricomycetes</taxon>
        <taxon>Cantharellales</taxon>
        <taxon>Hydnaceae</taxon>
        <taxon>Hydnum</taxon>
    </lineage>
</organism>
<evidence type="ECO:0008006" key="4">
    <source>
        <dbReference type="Google" id="ProtNLM"/>
    </source>
</evidence>
<reference evidence="2" key="1">
    <citation type="journal article" date="2020" name="Nat. Commun.">
        <title>Large-scale genome sequencing of mycorrhizal fungi provides insights into the early evolution of symbiotic traits.</title>
        <authorList>
            <person name="Miyauchi S."/>
            <person name="Kiss E."/>
            <person name="Kuo A."/>
            <person name="Drula E."/>
            <person name="Kohler A."/>
            <person name="Sanchez-Garcia M."/>
            <person name="Morin E."/>
            <person name="Andreopoulos B."/>
            <person name="Barry K.W."/>
            <person name="Bonito G."/>
            <person name="Buee M."/>
            <person name="Carver A."/>
            <person name="Chen C."/>
            <person name="Cichocki N."/>
            <person name="Clum A."/>
            <person name="Culley D."/>
            <person name="Crous P.W."/>
            <person name="Fauchery L."/>
            <person name="Girlanda M."/>
            <person name="Hayes R.D."/>
            <person name="Keri Z."/>
            <person name="LaButti K."/>
            <person name="Lipzen A."/>
            <person name="Lombard V."/>
            <person name="Magnuson J."/>
            <person name="Maillard F."/>
            <person name="Murat C."/>
            <person name="Nolan M."/>
            <person name="Ohm R.A."/>
            <person name="Pangilinan J."/>
            <person name="Pereira M.F."/>
            <person name="Perotto S."/>
            <person name="Peter M."/>
            <person name="Pfister S."/>
            <person name="Riley R."/>
            <person name="Sitrit Y."/>
            <person name="Stielow J.B."/>
            <person name="Szollosi G."/>
            <person name="Zifcakova L."/>
            <person name="Stursova M."/>
            <person name="Spatafora J.W."/>
            <person name="Tedersoo L."/>
            <person name="Vaario L.M."/>
            <person name="Yamada A."/>
            <person name="Yan M."/>
            <person name="Wang P."/>
            <person name="Xu J."/>
            <person name="Bruns T."/>
            <person name="Baldrian P."/>
            <person name="Vilgalys R."/>
            <person name="Dunand C."/>
            <person name="Henrissat B."/>
            <person name="Grigoriev I.V."/>
            <person name="Hibbett D."/>
            <person name="Nagy L.G."/>
            <person name="Martin F.M."/>
        </authorList>
    </citation>
    <scope>NUCLEOTIDE SEQUENCE</scope>
    <source>
        <strain evidence="2">UP504</strain>
    </source>
</reference>
<evidence type="ECO:0000313" key="2">
    <source>
        <dbReference type="EMBL" id="KAF9511561.1"/>
    </source>
</evidence>
<dbReference type="InterPro" id="IPR040521">
    <property type="entry name" value="KDZ"/>
</dbReference>
<comment type="caution">
    <text evidence="2">The sequence shown here is derived from an EMBL/GenBank/DDBJ whole genome shotgun (WGS) entry which is preliminary data.</text>
</comment>
<feature type="region of interest" description="Disordered" evidence="1">
    <location>
        <begin position="211"/>
        <end position="241"/>
    </location>
</feature>
<dbReference type="Pfam" id="PF18758">
    <property type="entry name" value="KDZ"/>
    <property type="match status" value="1"/>
</dbReference>
<proteinExistence type="predicted"/>
<sequence length="759" mass="86077">MYQVACASHVSPINVFLAPELEMLQLSICKCRPAPVQLLSRGLFGCSPYRPGVAIDIKQLDFLSILHSNTAPNLSAWCTSLQEHLGSLGHLFDTEDSLVKRYSDALQSYQLLVQFAHERISNAIATSPQPYNERPSAYLRSRCPICFGTPYQSPLKKHESDDFSSRPNVIVSIDGCFTQKRRKGRGEYDRTLDRPYTLFLTPETLDAMKEHVEEERQPTKPAFSSPPDEEHDETSEVDVADYGDWVDEPAAEEDFVERGMKVPVSALDACHESFTAADEARQKASTAIFADTGLMALLCEHDRAIYLCNMQTPGEAQYYALALLDELFKGLPPCAMVGVLYDVSCQLHRSIVKWGFLPEWSKRMIFGISVFHAFGHQWSCQLTYNPRLRDGFGLADGEGCERFWSSIRKLIPGLRVSGFNRRLFVLDTDIRAKDVKSLANLGNWLLNKWTRVTRRLKGANAVLDECPVDRVTLKSQWKLQRKQQRLPHPRQSKLHGVRMVQRILDLRVARAELNTRHNAVKTSLQTCAPNTQHHSGLLLALDTLTAELRAANRNLERHEAMLGHVGGIGLETLRKIRGNRFFEMRMNVCALKRRLRDKLRARKFEEGRLRADYRPFNTGIISDQRVHAQVSEAVKRRGGAFKTLANKINALINEMVVLKESAPVPGFAAIPSCVDVAQIWDMADGALYEDWDMTLDEDVIPAWLCDGDTRRGIAAMVDRKRCQEEKRRLSRQVRAAINWFVEEEEEIQSAFLIAGKFMT</sequence>
<name>A0A9P6AVG8_9AGAM</name>
<evidence type="ECO:0000313" key="3">
    <source>
        <dbReference type="Proteomes" id="UP000886523"/>
    </source>
</evidence>
<dbReference type="Proteomes" id="UP000886523">
    <property type="component" value="Unassembled WGS sequence"/>
</dbReference>
<keyword evidence="3" id="KW-1185">Reference proteome</keyword>
<dbReference type="EMBL" id="MU128998">
    <property type="protein sequence ID" value="KAF9511561.1"/>
    <property type="molecule type" value="Genomic_DNA"/>
</dbReference>
<accession>A0A9P6AVG8</accession>
<gene>
    <name evidence="2" type="ORF">BS47DRAFT_1373001</name>
</gene>
<dbReference type="PANTHER" id="PTHR33096">
    <property type="entry name" value="CXC2 DOMAIN-CONTAINING PROTEIN"/>
    <property type="match status" value="1"/>
</dbReference>
<dbReference type="AlphaFoldDB" id="A0A9P6AVG8"/>
<dbReference type="OrthoDB" id="3259803at2759"/>
<feature type="compositionally biased region" description="Acidic residues" evidence="1">
    <location>
        <begin position="227"/>
        <end position="241"/>
    </location>
</feature>
<dbReference type="PANTHER" id="PTHR33096:SF1">
    <property type="entry name" value="CXC1-LIKE CYSTEINE CLUSTER ASSOCIATED WITH KDZ TRANSPOSASES DOMAIN-CONTAINING PROTEIN"/>
    <property type="match status" value="1"/>
</dbReference>
<evidence type="ECO:0000256" key="1">
    <source>
        <dbReference type="SAM" id="MobiDB-lite"/>
    </source>
</evidence>
<protein>
    <recommendedName>
        <fullName evidence="4">CxC1-like cysteine cluster associated with KDZ transposases domain-containing protein</fullName>
    </recommendedName>
</protein>